<name>A0A1H4E325_XYLRU</name>
<reference evidence="5 6" key="1">
    <citation type="submission" date="2016-10" db="EMBL/GenBank/DDBJ databases">
        <authorList>
            <person name="de Groot N.N."/>
        </authorList>
    </citation>
    <scope>NUCLEOTIDE SEQUENCE [LARGE SCALE GENOMIC DNA]</scope>
    <source>
        <strain evidence="5 6">D31d</strain>
    </source>
</reference>
<evidence type="ECO:0000259" key="4">
    <source>
        <dbReference type="PROSITE" id="PS51459"/>
    </source>
</evidence>
<feature type="site" description="Important for autoinhibition of adenylyltransferase activity" evidence="3">
    <location>
        <position position="56"/>
    </location>
</feature>
<keyword evidence="2" id="KW-0547">Nucleotide-binding</keyword>
<accession>A0A1H4E325</accession>
<dbReference type="PANTHER" id="PTHR13504">
    <property type="entry name" value="FIDO DOMAIN-CONTAINING PROTEIN DDB_G0283145"/>
    <property type="match status" value="1"/>
</dbReference>
<evidence type="ECO:0000256" key="2">
    <source>
        <dbReference type="PIRSR" id="PIRSR640198-2"/>
    </source>
</evidence>
<dbReference type="SUPFAM" id="SSF140931">
    <property type="entry name" value="Fic-like"/>
    <property type="match status" value="1"/>
</dbReference>
<dbReference type="AlphaFoldDB" id="A0A1H4E325"/>
<organism evidence="5 6">
    <name type="scientific">Xylanibacter ruminicola</name>
    <name type="common">Prevotella ruminicola</name>
    <dbReference type="NCBI Taxonomy" id="839"/>
    <lineage>
        <taxon>Bacteria</taxon>
        <taxon>Pseudomonadati</taxon>
        <taxon>Bacteroidota</taxon>
        <taxon>Bacteroidia</taxon>
        <taxon>Bacteroidales</taxon>
        <taxon>Prevotellaceae</taxon>
        <taxon>Xylanibacter</taxon>
    </lineage>
</organism>
<dbReference type="EMBL" id="FNRF01000005">
    <property type="protein sequence ID" value="SEA79425.1"/>
    <property type="molecule type" value="Genomic_DNA"/>
</dbReference>
<protein>
    <submittedName>
        <fullName evidence="5">Fic/DOC family protein</fullName>
    </submittedName>
</protein>
<dbReference type="InterPro" id="IPR040198">
    <property type="entry name" value="Fido_containing"/>
</dbReference>
<proteinExistence type="predicted"/>
<sequence length="270" mass="31231">MYFRKSCIFAAMFEDEIKEYESIRKEYQQKIADRMGKKQWMEYNEILFSAHSCAIEGNSFTVDDTRILREQGMAMIPVGRSLLECTEMADHFRAFDYMVENLEHPFDEELLKEVNRLVTEHTIAYRAQGAIAGEYTTEDMAAGDTVFGDHETLIARVPSLMASTQKAIDDNLHPMIVAAKFHGYYEYLHPFRDGNGRTGRLLSNFILLRAGHPLLIVKLEDRSAYISALKKIRTEGTDEFLVSFFFQTAIKRMKDELAQKRKNSIPTMFF</sequence>
<gene>
    <name evidence="5" type="ORF">SAMN05216462_2550</name>
</gene>
<dbReference type="Pfam" id="PF02661">
    <property type="entry name" value="Fic"/>
    <property type="match status" value="1"/>
</dbReference>
<keyword evidence="2" id="KW-0067">ATP-binding</keyword>
<feature type="active site" evidence="1">
    <location>
        <position position="189"/>
    </location>
</feature>
<dbReference type="Proteomes" id="UP000182257">
    <property type="component" value="Unassembled WGS sequence"/>
</dbReference>
<evidence type="ECO:0000256" key="3">
    <source>
        <dbReference type="PIRSR" id="PIRSR640198-3"/>
    </source>
</evidence>
<evidence type="ECO:0000256" key="1">
    <source>
        <dbReference type="PIRSR" id="PIRSR640198-1"/>
    </source>
</evidence>
<feature type="domain" description="Fido" evidence="4">
    <location>
        <begin position="106"/>
        <end position="247"/>
    </location>
</feature>
<dbReference type="GO" id="GO:0005524">
    <property type="term" value="F:ATP binding"/>
    <property type="evidence" value="ECO:0007669"/>
    <property type="project" value="UniProtKB-KW"/>
</dbReference>
<dbReference type="PROSITE" id="PS51459">
    <property type="entry name" value="FIDO"/>
    <property type="match status" value="1"/>
</dbReference>
<feature type="binding site" evidence="2">
    <location>
        <begin position="193"/>
        <end position="200"/>
    </location>
    <ligand>
        <name>ATP</name>
        <dbReference type="ChEBI" id="CHEBI:30616"/>
    </ligand>
</feature>
<dbReference type="InterPro" id="IPR036597">
    <property type="entry name" value="Fido-like_dom_sf"/>
</dbReference>
<dbReference type="InterPro" id="IPR003812">
    <property type="entry name" value="Fido"/>
</dbReference>
<evidence type="ECO:0000313" key="6">
    <source>
        <dbReference type="Proteomes" id="UP000182257"/>
    </source>
</evidence>
<dbReference type="PANTHER" id="PTHR13504:SF38">
    <property type="entry name" value="FIDO DOMAIN-CONTAINING PROTEIN"/>
    <property type="match status" value="1"/>
</dbReference>
<evidence type="ECO:0000313" key="5">
    <source>
        <dbReference type="EMBL" id="SEA79425.1"/>
    </source>
</evidence>
<dbReference type="Gene3D" id="1.10.3290.10">
    <property type="entry name" value="Fido-like domain"/>
    <property type="match status" value="1"/>
</dbReference>